<sequence>MSYILEALKKAQAERQLGSAPTIHAPAPSYAAPAAGANRKALIVGLGAGALVVALGALFLLRQPAPAPALQVASVAAPVPAPVPVAVPAAPPPTPVTAAPPEPAAPAKPKEAAARPAVPAPMAEPAPRIEPAEAAPEAPRPAPVLDDNVGALQSLPEAIQRDVPKVTVGGYIYSPNPSERLLLVDKTLRREGEEVAPGLVLERLLPKAAIMNFRGYRYRVGY</sequence>
<feature type="compositionally biased region" description="Pro residues" evidence="1">
    <location>
        <begin position="94"/>
        <end position="106"/>
    </location>
</feature>
<organism evidence="4 5">
    <name type="scientific">Massilia yuzhufengensis</name>
    <dbReference type="NCBI Taxonomy" id="1164594"/>
    <lineage>
        <taxon>Bacteria</taxon>
        <taxon>Pseudomonadati</taxon>
        <taxon>Pseudomonadota</taxon>
        <taxon>Betaproteobacteria</taxon>
        <taxon>Burkholderiales</taxon>
        <taxon>Oxalobacteraceae</taxon>
        <taxon>Telluria group</taxon>
        <taxon>Massilia</taxon>
    </lineage>
</organism>
<accession>A0A1I1SMS6</accession>
<dbReference type="STRING" id="1164594.SAMN05216204_12616"/>
<evidence type="ECO:0000259" key="3">
    <source>
        <dbReference type="Pfam" id="PF16537"/>
    </source>
</evidence>
<dbReference type="Proteomes" id="UP000198639">
    <property type="component" value="Unassembled WGS sequence"/>
</dbReference>
<dbReference type="Pfam" id="PF16537">
    <property type="entry name" value="T2SSB"/>
    <property type="match status" value="1"/>
</dbReference>
<proteinExistence type="predicted"/>
<feature type="transmembrane region" description="Helical" evidence="2">
    <location>
        <begin position="41"/>
        <end position="61"/>
    </location>
</feature>
<feature type="region of interest" description="Disordered" evidence="1">
    <location>
        <begin position="94"/>
        <end position="124"/>
    </location>
</feature>
<feature type="domain" description="Type II secretion system protein GspB C-terminal" evidence="3">
    <location>
        <begin position="163"/>
        <end position="220"/>
    </location>
</feature>
<evidence type="ECO:0000256" key="1">
    <source>
        <dbReference type="SAM" id="MobiDB-lite"/>
    </source>
</evidence>
<evidence type="ECO:0000313" key="4">
    <source>
        <dbReference type="EMBL" id="SFD47785.1"/>
    </source>
</evidence>
<keyword evidence="2" id="KW-1133">Transmembrane helix</keyword>
<dbReference type="EMBL" id="FOLD01000026">
    <property type="protein sequence ID" value="SFD47785.1"/>
    <property type="molecule type" value="Genomic_DNA"/>
</dbReference>
<evidence type="ECO:0000256" key="2">
    <source>
        <dbReference type="SAM" id="Phobius"/>
    </source>
</evidence>
<gene>
    <name evidence="4" type="ORF">SAMN05216204_12616</name>
</gene>
<dbReference type="GO" id="GO:0015627">
    <property type="term" value="C:type II protein secretion system complex"/>
    <property type="evidence" value="ECO:0007669"/>
    <property type="project" value="InterPro"/>
</dbReference>
<dbReference type="OrthoDB" id="5432325at2"/>
<dbReference type="AlphaFoldDB" id="A0A1I1SMS6"/>
<name>A0A1I1SMS6_9BURK</name>
<dbReference type="RefSeq" id="WP_091876099.1">
    <property type="nucleotide sequence ID" value="NZ_FOLD01000026.1"/>
</dbReference>
<keyword evidence="5" id="KW-1185">Reference proteome</keyword>
<keyword evidence="2" id="KW-0472">Membrane</keyword>
<protein>
    <submittedName>
        <fullName evidence="4">General secretion pathway protein B</fullName>
    </submittedName>
</protein>
<keyword evidence="2" id="KW-0812">Transmembrane</keyword>
<reference evidence="5" key="1">
    <citation type="submission" date="2016-10" db="EMBL/GenBank/DDBJ databases">
        <authorList>
            <person name="Varghese N."/>
            <person name="Submissions S."/>
        </authorList>
    </citation>
    <scope>NUCLEOTIDE SEQUENCE [LARGE SCALE GENOMIC DNA]</scope>
    <source>
        <strain evidence="5">CGMCC 1.12041</strain>
    </source>
</reference>
<evidence type="ECO:0000313" key="5">
    <source>
        <dbReference type="Proteomes" id="UP000198639"/>
    </source>
</evidence>
<dbReference type="InterPro" id="IPR032389">
    <property type="entry name" value="GspB_C"/>
</dbReference>